<dbReference type="Gene3D" id="2.30.110.10">
    <property type="entry name" value="Electron Transport, Fmn-binding Protein, Chain A"/>
    <property type="match status" value="1"/>
</dbReference>
<proteinExistence type="predicted"/>
<accession>A0ABR4XUC3</accession>
<dbReference type="SUPFAM" id="SSF50475">
    <property type="entry name" value="FMN-binding split barrel"/>
    <property type="match status" value="1"/>
</dbReference>
<evidence type="ECO:0000313" key="1">
    <source>
        <dbReference type="EMBL" id="KGR81152.1"/>
    </source>
</evidence>
<dbReference type="PANTHER" id="PTHR34071">
    <property type="entry name" value="5-NITROIMIDAZOLE ANTIBIOTICS RESISTANCE PROTEIN, NIMA-FAMILY-RELATED PROTEIN-RELATED"/>
    <property type="match status" value="1"/>
</dbReference>
<protein>
    <submittedName>
        <fullName evidence="1">Pyridoxamine 5-phosphate oxidase</fullName>
    </submittedName>
</protein>
<evidence type="ECO:0000313" key="2">
    <source>
        <dbReference type="Proteomes" id="UP000030487"/>
    </source>
</evidence>
<dbReference type="InterPro" id="IPR024747">
    <property type="entry name" value="Pyridox_Oxase-rel"/>
</dbReference>
<dbReference type="Pfam" id="PF12900">
    <property type="entry name" value="Pyridox_ox_2"/>
    <property type="match status" value="1"/>
</dbReference>
<gene>
    <name evidence="1" type="ORF">CD31_19565</name>
</gene>
<dbReference type="RefSeq" id="WP_016995498.1">
    <property type="nucleotide sequence ID" value="NZ_AVCW01000002.1"/>
</dbReference>
<dbReference type="EMBL" id="JPVR01000080">
    <property type="protein sequence ID" value="KGR81152.1"/>
    <property type="molecule type" value="Genomic_DNA"/>
</dbReference>
<keyword evidence="2" id="KW-1185">Reference proteome</keyword>
<comment type="caution">
    <text evidence="1">The sequence shown here is derived from an EMBL/GenBank/DDBJ whole genome shotgun (WGS) entry which is preliminary data.</text>
</comment>
<dbReference type="InterPro" id="IPR012349">
    <property type="entry name" value="Split_barrel_FMN-bd"/>
</dbReference>
<reference evidence="1 2" key="1">
    <citation type="submission" date="2014-02" db="EMBL/GenBank/DDBJ databases">
        <title>Draft genome sequence of Lysinibacillus boronitolerans NBRC 103108.</title>
        <authorList>
            <person name="Zhang F."/>
            <person name="Wang G."/>
            <person name="Zhang L."/>
        </authorList>
    </citation>
    <scope>NUCLEOTIDE SEQUENCE [LARGE SCALE GENOMIC DNA]</scope>
    <source>
        <strain evidence="1 2">NBRC 103108</strain>
    </source>
</reference>
<name>A0ABR4XUC3_9BACI</name>
<organism evidence="1 2">
    <name type="scientific">Lysinibacillus boronitolerans JCM 21713 = 10a = NBRC 103108</name>
    <dbReference type="NCBI Taxonomy" id="1294264"/>
    <lineage>
        <taxon>Bacteria</taxon>
        <taxon>Bacillati</taxon>
        <taxon>Bacillota</taxon>
        <taxon>Bacilli</taxon>
        <taxon>Bacillales</taxon>
        <taxon>Bacillaceae</taxon>
        <taxon>Lysinibacillus</taxon>
    </lineage>
</organism>
<sequence length="200" mass="22392">MVTNIRMINRACTDDKQIKQFLEGAQTAFLGLVEQHMPYVIPLNYVYKDGSFYFHGANEGRKIDILATNQNACITVSENYGTMVDPIPAKTDTAYMSIIANGLVEIVTDLNEATAAMQAMLDKYVPDYYQAPLSKKHIDKYQSSLGSKTLVLKVKPTNLTAKENKLNKQMLYYSGRVVTQDMSRKSTATAINPTNESRET</sequence>
<dbReference type="Proteomes" id="UP000030487">
    <property type="component" value="Unassembled WGS sequence"/>
</dbReference>
<dbReference type="PANTHER" id="PTHR34071:SF2">
    <property type="entry name" value="FLAVIN-NUCLEOTIDE-BINDING PROTEIN"/>
    <property type="match status" value="1"/>
</dbReference>